<keyword evidence="2" id="KW-1185">Reference proteome</keyword>
<dbReference type="EMBL" id="MU003546">
    <property type="protein sequence ID" value="KAF2463817.1"/>
    <property type="molecule type" value="Genomic_DNA"/>
</dbReference>
<reference evidence="1" key="1">
    <citation type="journal article" date="2020" name="Stud. Mycol.">
        <title>101 Dothideomycetes genomes: a test case for predicting lifestyles and emergence of pathogens.</title>
        <authorList>
            <person name="Haridas S."/>
            <person name="Albert R."/>
            <person name="Binder M."/>
            <person name="Bloem J."/>
            <person name="Labutti K."/>
            <person name="Salamov A."/>
            <person name="Andreopoulos B."/>
            <person name="Baker S."/>
            <person name="Barry K."/>
            <person name="Bills G."/>
            <person name="Bluhm B."/>
            <person name="Cannon C."/>
            <person name="Castanera R."/>
            <person name="Culley D."/>
            <person name="Daum C."/>
            <person name="Ezra D."/>
            <person name="Gonzalez J."/>
            <person name="Henrissat B."/>
            <person name="Kuo A."/>
            <person name="Liang C."/>
            <person name="Lipzen A."/>
            <person name="Lutzoni F."/>
            <person name="Magnuson J."/>
            <person name="Mondo S."/>
            <person name="Nolan M."/>
            <person name="Ohm R."/>
            <person name="Pangilinan J."/>
            <person name="Park H.-J."/>
            <person name="Ramirez L."/>
            <person name="Alfaro M."/>
            <person name="Sun H."/>
            <person name="Tritt A."/>
            <person name="Yoshinaga Y."/>
            <person name="Zwiers L.-H."/>
            <person name="Turgeon B."/>
            <person name="Goodwin S."/>
            <person name="Spatafora J."/>
            <person name="Crous P."/>
            <person name="Grigoriev I."/>
        </authorList>
    </citation>
    <scope>NUCLEOTIDE SEQUENCE</scope>
    <source>
        <strain evidence="1">ATCC 200398</strain>
    </source>
</reference>
<accession>A0ACB6QA87</accession>
<protein>
    <submittedName>
        <fullName evidence="1">DHS-like NAD/FAD-binding domain-containing protein</fullName>
    </submittedName>
</protein>
<organism evidence="1 2">
    <name type="scientific">Lindgomyces ingoldianus</name>
    <dbReference type="NCBI Taxonomy" id="673940"/>
    <lineage>
        <taxon>Eukaryota</taxon>
        <taxon>Fungi</taxon>
        <taxon>Dikarya</taxon>
        <taxon>Ascomycota</taxon>
        <taxon>Pezizomycotina</taxon>
        <taxon>Dothideomycetes</taxon>
        <taxon>Pleosporomycetidae</taxon>
        <taxon>Pleosporales</taxon>
        <taxon>Lindgomycetaceae</taxon>
        <taxon>Lindgomyces</taxon>
    </lineage>
</organism>
<name>A0ACB6QA87_9PLEO</name>
<gene>
    <name evidence="1" type="ORF">BDR25DRAFT_244771</name>
</gene>
<comment type="caution">
    <text evidence="1">The sequence shown here is derived from an EMBL/GenBank/DDBJ whole genome shotgun (WGS) entry which is preliminary data.</text>
</comment>
<sequence>MKENIVIISGAGISTNAGVDNFCSFSGTGLSSQSLFHSSAYCILERAAQLHSQLLTIFTSASTSGPTSLDSLMEAWAQRGRIRRHYTQNIDCRSDRLPSLSQRTIMLHGRVDTLRCSIRPQHTFRVTAESFSHLINDRCPLCEDEQKQRELEGNRRRSTGSLRSNVLLYGECNPEEPEIVAAFNDDLHRPVDAVIIAGTRLAIDDLRNFVGKLYEKAKSDNRKCLIVWVNRESPKIKNDFEIDHVFLGDCDEFTLAMAA</sequence>
<evidence type="ECO:0000313" key="1">
    <source>
        <dbReference type="EMBL" id="KAF2463817.1"/>
    </source>
</evidence>
<evidence type="ECO:0000313" key="2">
    <source>
        <dbReference type="Proteomes" id="UP000799755"/>
    </source>
</evidence>
<dbReference type="Proteomes" id="UP000799755">
    <property type="component" value="Unassembled WGS sequence"/>
</dbReference>
<proteinExistence type="predicted"/>